<dbReference type="InterPro" id="IPR029063">
    <property type="entry name" value="SAM-dependent_MTases_sf"/>
</dbReference>
<accession>A0A8J7Z2D5</accession>
<comment type="caution">
    <text evidence="2">The sequence shown here is derived from an EMBL/GenBank/DDBJ whole genome shotgun (WGS) entry which is preliminary data.</text>
</comment>
<keyword evidence="3" id="KW-1185">Reference proteome</keyword>
<dbReference type="Gene3D" id="3.40.50.150">
    <property type="entry name" value="Vaccinia Virus protein VP39"/>
    <property type="match status" value="1"/>
</dbReference>
<dbReference type="AlphaFoldDB" id="A0A8J7Z2D5"/>
<reference evidence="2" key="1">
    <citation type="submission" date="2019-12" db="EMBL/GenBank/DDBJ databases">
        <title>High-Quality draft genome sequences of three cyanobacteria isolated from the limestone walls of the Old Cathedral of Coimbra.</title>
        <authorList>
            <person name="Tiago I."/>
            <person name="Soares F."/>
            <person name="Portugal A."/>
        </authorList>
    </citation>
    <scope>NUCLEOTIDE SEQUENCE</scope>
    <source>
        <strain evidence="2">A</strain>
    </source>
</reference>
<name>A0A8J7Z2D5_9CYAN</name>
<dbReference type="CDD" id="cd02440">
    <property type="entry name" value="AdoMet_MTases"/>
    <property type="match status" value="1"/>
</dbReference>
<protein>
    <submittedName>
        <fullName evidence="2">Methyltransferase domain-containing protein</fullName>
    </submittedName>
</protein>
<feature type="domain" description="Methyltransferase type 11" evidence="1">
    <location>
        <begin position="33"/>
        <end position="132"/>
    </location>
</feature>
<dbReference type="GO" id="GO:0032259">
    <property type="term" value="P:methylation"/>
    <property type="evidence" value="ECO:0007669"/>
    <property type="project" value="UniProtKB-KW"/>
</dbReference>
<dbReference type="GO" id="GO:0008757">
    <property type="term" value="F:S-adenosylmethionine-dependent methyltransferase activity"/>
    <property type="evidence" value="ECO:0007669"/>
    <property type="project" value="InterPro"/>
</dbReference>
<keyword evidence="2" id="KW-0808">Transferase</keyword>
<proteinExistence type="predicted"/>
<keyword evidence="2" id="KW-0489">Methyltransferase</keyword>
<evidence type="ECO:0000259" key="1">
    <source>
        <dbReference type="Pfam" id="PF08241"/>
    </source>
</evidence>
<dbReference type="Proteomes" id="UP000646053">
    <property type="component" value="Unassembled WGS sequence"/>
</dbReference>
<evidence type="ECO:0000313" key="3">
    <source>
        <dbReference type="Proteomes" id="UP000646053"/>
    </source>
</evidence>
<gene>
    <name evidence="2" type="ORF">GS601_17745</name>
</gene>
<dbReference type="Pfam" id="PF08241">
    <property type="entry name" value="Methyltransf_11"/>
    <property type="match status" value="1"/>
</dbReference>
<dbReference type="InterPro" id="IPR013216">
    <property type="entry name" value="Methyltransf_11"/>
</dbReference>
<sequence length="191" mass="21739">MPIFRERVSGLLQAKLTAPFWQLAQPQKHQHCLDVGCGVSFLIYDWRDWNAFFYGQEISTVAKEALNARAPQLNSKLFKGVKLGAAHDLQYEAKQFDLAIATGFSCYYPLDYWKLVLSEVRRVLKPGGVFVFDVLNPDAELAESWAILETYSNAEVFLESLKDWREMIGSEGGKILKTQSGELFELYKVGF</sequence>
<dbReference type="SUPFAM" id="SSF53335">
    <property type="entry name" value="S-adenosyl-L-methionine-dependent methyltransferases"/>
    <property type="match status" value="1"/>
</dbReference>
<evidence type="ECO:0000313" key="2">
    <source>
        <dbReference type="EMBL" id="NDJ19107.1"/>
    </source>
</evidence>
<organism evidence="2 3">
    <name type="scientific">Myxacorys almedinensis A</name>
    <dbReference type="NCBI Taxonomy" id="2690445"/>
    <lineage>
        <taxon>Bacteria</taxon>
        <taxon>Bacillati</taxon>
        <taxon>Cyanobacteriota</taxon>
        <taxon>Cyanophyceae</taxon>
        <taxon>Leptolyngbyales</taxon>
        <taxon>Leptolyngbyaceae</taxon>
        <taxon>Myxacorys</taxon>
        <taxon>Myxacorys almedinensis</taxon>
    </lineage>
</organism>
<dbReference type="EMBL" id="WVIE01000024">
    <property type="protein sequence ID" value="NDJ19107.1"/>
    <property type="molecule type" value="Genomic_DNA"/>
</dbReference>